<dbReference type="InterPro" id="IPR051331">
    <property type="entry name" value="Chorismate_mutase-related"/>
</dbReference>
<reference evidence="5" key="1">
    <citation type="submission" date="2016-10" db="EMBL/GenBank/DDBJ databases">
        <authorList>
            <person name="Varghese N."/>
            <person name="Submissions S."/>
        </authorList>
    </citation>
    <scope>NUCLEOTIDE SEQUENCE [LARGE SCALE GENOMIC DNA]</scope>
    <source>
        <strain evidence="5">CGMCC 1.10683</strain>
    </source>
</reference>
<dbReference type="GO" id="GO:0046417">
    <property type="term" value="P:chorismate metabolic process"/>
    <property type="evidence" value="ECO:0007669"/>
    <property type="project" value="InterPro"/>
</dbReference>
<evidence type="ECO:0000313" key="4">
    <source>
        <dbReference type="EMBL" id="SFS83776.1"/>
    </source>
</evidence>
<protein>
    <recommendedName>
        <fullName evidence="1">chorismate mutase</fullName>
        <ecNumber evidence="1">5.4.99.5</ecNumber>
    </recommendedName>
</protein>
<dbReference type="GO" id="GO:0004106">
    <property type="term" value="F:chorismate mutase activity"/>
    <property type="evidence" value="ECO:0007669"/>
    <property type="project" value="UniProtKB-EC"/>
</dbReference>
<accession>A0A1I6T3L9</accession>
<dbReference type="OrthoDB" id="514491at2"/>
<dbReference type="GO" id="GO:0016829">
    <property type="term" value="F:lyase activity"/>
    <property type="evidence" value="ECO:0007669"/>
    <property type="project" value="UniProtKB-KW"/>
</dbReference>
<sequence>MIDHRRLEDLRAQLDGVDGRMLELMAARQRLVEAVAEVKGRHAPLRDREREQAILARIRAAALDAGLSPKIAVPVWRRLLEVSVEHERRVLEQVEDPGACCGCRDPGD</sequence>
<organism evidence="4 5">
    <name type="scientific">Brevundimonas viscosa</name>
    <dbReference type="NCBI Taxonomy" id="871741"/>
    <lineage>
        <taxon>Bacteria</taxon>
        <taxon>Pseudomonadati</taxon>
        <taxon>Pseudomonadota</taxon>
        <taxon>Alphaproteobacteria</taxon>
        <taxon>Caulobacterales</taxon>
        <taxon>Caulobacteraceae</taxon>
        <taxon>Brevundimonas</taxon>
    </lineage>
</organism>
<dbReference type="STRING" id="871741.SAMN05192570_2948"/>
<dbReference type="Pfam" id="PF01817">
    <property type="entry name" value="CM_2"/>
    <property type="match status" value="1"/>
</dbReference>
<keyword evidence="4" id="KW-0456">Lyase</keyword>
<dbReference type="SMART" id="SM00830">
    <property type="entry name" value="CM_2"/>
    <property type="match status" value="1"/>
</dbReference>
<dbReference type="EC" id="5.4.99.5" evidence="1"/>
<keyword evidence="4" id="KW-0670">Pyruvate</keyword>
<evidence type="ECO:0000256" key="2">
    <source>
        <dbReference type="ARBA" id="ARBA00023235"/>
    </source>
</evidence>
<dbReference type="PROSITE" id="PS51168">
    <property type="entry name" value="CHORISMATE_MUT_2"/>
    <property type="match status" value="1"/>
</dbReference>
<dbReference type="InterPro" id="IPR036263">
    <property type="entry name" value="Chorismate_II_sf"/>
</dbReference>
<dbReference type="GO" id="GO:0009697">
    <property type="term" value="P:salicylic acid biosynthetic process"/>
    <property type="evidence" value="ECO:0007669"/>
    <property type="project" value="TreeGrafter"/>
</dbReference>
<dbReference type="EMBL" id="FOZV01000007">
    <property type="protein sequence ID" value="SFS83776.1"/>
    <property type="molecule type" value="Genomic_DNA"/>
</dbReference>
<dbReference type="Proteomes" id="UP000198788">
    <property type="component" value="Unassembled WGS sequence"/>
</dbReference>
<dbReference type="Gene3D" id="1.20.59.10">
    <property type="entry name" value="Chorismate mutase"/>
    <property type="match status" value="1"/>
</dbReference>
<dbReference type="SUPFAM" id="SSF48600">
    <property type="entry name" value="Chorismate mutase II"/>
    <property type="match status" value="1"/>
</dbReference>
<keyword evidence="5" id="KW-1185">Reference proteome</keyword>
<evidence type="ECO:0000259" key="3">
    <source>
        <dbReference type="PROSITE" id="PS51168"/>
    </source>
</evidence>
<dbReference type="InterPro" id="IPR002701">
    <property type="entry name" value="CM_II_prokaryot"/>
</dbReference>
<proteinExistence type="predicted"/>
<feature type="domain" description="Chorismate mutase" evidence="3">
    <location>
        <begin position="1"/>
        <end position="91"/>
    </location>
</feature>
<gene>
    <name evidence="4" type="ORF">SAMN05192570_2948</name>
</gene>
<dbReference type="PANTHER" id="PTHR38041:SF1">
    <property type="entry name" value="CHORISMATE MUTASE"/>
    <property type="match status" value="1"/>
</dbReference>
<dbReference type="PANTHER" id="PTHR38041">
    <property type="entry name" value="CHORISMATE MUTASE"/>
    <property type="match status" value="1"/>
</dbReference>
<dbReference type="InterPro" id="IPR036979">
    <property type="entry name" value="CM_dom_sf"/>
</dbReference>
<name>A0A1I6T3L9_9CAUL</name>
<dbReference type="RefSeq" id="WP_092312493.1">
    <property type="nucleotide sequence ID" value="NZ_FOZV01000007.1"/>
</dbReference>
<evidence type="ECO:0000256" key="1">
    <source>
        <dbReference type="ARBA" id="ARBA00012404"/>
    </source>
</evidence>
<evidence type="ECO:0000313" key="5">
    <source>
        <dbReference type="Proteomes" id="UP000198788"/>
    </source>
</evidence>
<keyword evidence="2" id="KW-0413">Isomerase</keyword>
<dbReference type="AlphaFoldDB" id="A0A1I6T3L9"/>